<dbReference type="EMBL" id="GBRH01244482">
    <property type="protein sequence ID" value="JAD53413.1"/>
    <property type="molecule type" value="Transcribed_RNA"/>
</dbReference>
<proteinExistence type="predicted"/>
<sequence>MQKGSNNFLNYLSYVLIHMMKQQQIIMRMIAAPSHLSSQYGKLALLCQRNSQLKEWNRTTHVIKWKTLEEYMATTTQPICCMNFGTDYES</sequence>
<reference evidence="1" key="1">
    <citation type="submission" date="2014-09" db="EMBL/GenBank/DDBJ databases">
        <authorList>
            <person name="Magalhaes I.L.F."/>
            <person name="Oliveira U."/>
            <person name="Santos F.R."/>
            <person name="Vidigal T.H.D.A."/>
            <person name="Brescovit A.D."/>
            <person name="Santos A.J."/>
        </authorList>
    </citation>
    <scope>NUCLEOTIDE SEQUENCE</scope>
    <source>
        <tissue evidence="1">Shoot tissue taken approximately 20 cm above the soil surface</tissue>
    </source>
</reference>
<evidence type="ECO:0000313" key="1">
    <source>
        <dbReference type="EMBL" id="JAD53413.1"/>
    </source>
</evidence>
<organism evidence="1">
    <name type="scientific">Arundo donax</name>
    <name type="common">Giant reed</name>
    <name type="synonym">Donax arundinaceus</name>
    <dbReference type="NCBI Taxonomy" id="35708"/>
    <lineage>
        <taxon>Eukaryota</taxon>
        <taxon>Viridiplantae</taxon>
        <taxon>Streptophyta</taxon>
        <taxon>Embryophyta</taxon>
        <taxon>Tracheophyta</taxon>
        <taxon>Spermatophyta</taxon>
        <taxon>Magnoliopsida</taxon>
        <taxon>Liliopsida</taxon>
        <taxon>Poales</taxon>
        <taxon>Poaceae</taxon>
        <taxon>PACMAD clade</taxon>
        <taxon>Arundinoideae</taxon>
        <taxon>Arundineae</taxon>
        <taxon>Arundo</taxon>
    </lineage>
</organism>
<dbReference type="AlphaFoldDB" id="A0A0A9AU43"/>
<name>A0A0A9AU43_ARUDO</name>
<accession>A0A0A9AU43</accession>
<reference evidence="1" key="2">
    <citation type="journal article" date="2015" name="Data Brief">
        <title>Shoot transcriptome of the giant reed, Arundo donax.</title>
        <authorList>
            <person name="Barrero R.A."/>
            <person name="Guerrero F.D."/>
            <person name="Moolhuijzen P."/>
            <person name="Goolsby J.A."/>
            <person name="Tidwell J."/>
            <person name="Bellgard S.E."/>
            <person name="Bellgard M.I."/>
        </authorList>
    </citation>
    <scope>NUCLEOTIDE SEQUENCE</scope>
    <source>
        <tissue evidence="1">Shoot tissue taken approximately 20 cm above the soil surface</tissue>
    </source>
</reference>
<protein>
    <submittedName>
        <fullName evidence="1">Uncharacterized protein</fullName>
    </submittedName>
</protein>